<dbReference type="Pfam" id="PF08448">
    <property type="entry name" value="PAS_4"/>
    <property type="match status" value="1"/>
</dbReference>
<keyword evidence="12" id="KW-1185">Reference proteome</keyword>
<dbReference type="SMART" id="SM00387">
    <property type="entry name" value="HATPase_c"/>
    <property type="match status" value="1"/>
</dbReference>
<dbReference type="InterPro" id="IPR001789">
    <property type="entry name" value="Sig_transdc_resp-reg_receiver"/>
</dbReference>
<dbReference type="Gene3D" id="1.10.287.130">
    <property type="match status" value="1"/>
</dbReference>
<dbReference type="SMART" id="SM00091">
    <property type="entry name" value="PAS"/>
    <property type="match status" value="4"/>
</dbReference>
<dbReference type="InterPro" id="IPR013767">
    <property type="entry name" value="PAS_fold"/>
</dbReference>
<dbReference type="PROSITE" id="PS50110">
    <property type="entry name" value="RESPONSE_REGULATORY"/>
    <property type="match status" value="2"/>
</dbReference>
<dbReference type="Pfam" id="PF08447">
    <property type="entry name" value="PAS_3"/>
    <property type="match status" value="1"/>
</dbReference>
<dbReference type="SMART" id="SM00448">
    <property type="entry name" value="REC"/>
    <property type="match status" value="2"/>
</dbReference>
<proteinExistence type="predicted"/>
<dbReference type="PROSITE" id="PS50112">
    <property type="entry name" value="PAS"/>
    <property type="match status" value="4"/>
</dbReference>
<dbReference type="InterPro" id="IPR036097">
    <property type="entry name" value="HisK_dim/P_sf"/>
</dbReference>
<evidence type="ECO:0000259" key="10">
    <source>
        <dbReference type="PROSITE" id="PS50113"/>
    </source>
</evidence>
<keyword evidence="4" id="KW-0808">Transferase</keyword>
<dbReference type="InterPro" id="IPR035965">
    <property type="entry name" value="PAS-like_dom_sf"/>
</dbReference>
<dbReference type="Pfam" id="PF02518">
    <property type="entry name" value="HATPase_c"/>
    <property type="match status" value="1"/>
</dbReference>
<dbReference type="Proteomes" id="UP000199518">
    <property type="component" value="Unassembled WGS sequence"/>
</dbReference>
<dbReference type="InterPro" id="IPR011006">
    <property type="entry name" value="CheY-like_superfamily"/>
</dbReference>
<dbReference type="PROSITE" id="PS50113">
    <property type="entry name" value="PAC"/>
    <property type="match status" value="3"/>
</dbReference>
<dbReference type="GO" id="GO:0006355">
    <property type="term" value="P:regulation of DNA-templated transcription"/>
    <property type="evidence" value="ECO:0007669"/>
    <property type="project" value="InterPro"/>
</dbReference>
<evidence type="ECO:0000256" key="3">
    <source>
        <dbReference type="ARBA" id="ARBA00022553"/>
    </source>
</evidence>
<dbReference type="Pfam" id="PF00512">
    <property type="entry name" value="HisKA"/>
    <property type="match status" value="1"/>
</dbReference>
<feature type="domain" description="Response regulatory" evidence="8">
    <location>
        <begin position="893"/>
        <end position="1009"/>
    </location>
</feature>
<dbReference type="SUPFAM" id="SSF55874">
    <property type="entry name" value="ATPase domain of HSP90 chaperone/DNA topoisomerase II/histidine kinase"/>
    <property type="match status" value="1"/>
</dbReference>
<keyword evidence="3 6" id="KW-0597">Phosphoprotein</keyword>
<dbReference type="Pfam" id="PF13426">
    <property type="entry name" value="PAS_9"/>
    <property type="match status" value="1"/>
</dbReference>
<dbReference type="AlphaFoldDB" id="A0A1I3STE9"/>
<dbReference type="SMART" id="SM00086">
    <property type="entry name" value="PAC"/>
    <property type="match status" value="4"/>
</dbReference>
<dbReference type="GO" id="GO:0000155">
    <property type="term" value="F:phosphorelay sensor kinase activity"/>
    <property type="evidence" value="ECO:0007669"/>
    <property type="project" value="InterPro"/>
</dbReference>
<dbReference type="InterPro" id="IPR003661">
    <property type="entry name" value="HisK_dim/P_dom"/>
</dbReference>
<reference evidence="12" key="1">
    <citation type="submission" date="2016-10" db="EMBL/GenBank/DDBJ databases">
        <authorList>
            <person name="Varghese N."/>
            <person name="Submissions S."/>
        </authorList>
    </citation>
    <scope>NUCLEOTIDE SEQUENCE [LARGE SCALE GENOMIC DNA]</scope>
    <source>
        <strain evidence="12">DSM 26348</strain>
    </source>
</reference>
<dbReference type="OrthoDB" id="5287556at2"/>
<dbReference type="RefSeq" id="WP_092056800.1">
    <property type="nucleotide sequence ID" value="NZ_FOQD01000025.1"/>
</dbReference>
<evidence type="ECO:0000256" key="6">
    <source>
        <dbReference type="PROSITE-ProRule" id="PRU00169"/>
    </source>
</evidence>
<dbReference type="Gene3D" id="3.40.50.2300">
    <property type="match status" value="2"/>
</dbReference>
<dbReference type="PANTHER" id="PTHR43304">
    <property type="entry name" value="PHYTOCHROME-LIKE PROTEIN CPH1"/>
    <property type="match status" value="1"/>
</dbReference>
<dbReference type="FunFam" id="3.30.450.20:FF:000099">
    <property type="entry name" value="Sensory box sensor histidine kinase"/>
    <property type="match status" value="1"/>
</dbReference>
<dbReference type="EMBL" id="FOQD01000025">
    <property type="protein sequence ID" value="SFJ60687.1"/>
    <property type="molecule type" value="Genomic_DNA"/>
</dbReference>
<dbReference type="SUPFAM" id="SSF52172">
    <property type="entry name" value="CheY-like"/>
    <property type="match status" value="2"/>
</dbReference>
<dbReference type="InterPro" id="IPR013655">
    <property type="entry name" value="PAS_fold_3"/>
</dbReference>
<feature type="domain" description="PAC" evidence="10">
    <location>
        <begin position="334"/>
        <end position="386"/>
    </location>
</feature>
<dbReference type="InterPro" id="IPR000014">
    <property type="entry name" value="PAS"/>
</dbReference>
<feature type="domain" description="PAC" evidence="10">
    <location>
        <begin position="208"/>
        <end position="260"/>
    </location>
</feature>
<dbReference type="NCBIfam" id="TIGR00229">
    <property type="entry name" value="sensory_box"/>
    <property type="match status" value="4"/>
</dbReference>
<evidence type="ECO:0000259" key="9">
    <source>
        <dbReference type="PROSITE" id="PS50112"/>
    </source>
</evidence>
<dbReference type="Pfam" id="PF00989">
    <property type="entry name" value="PAS"/>
    <property type="match status" value="1"/>
</dbReference>
<organism evidence="11 12">
    <name type="scientific">Planctomicrobium piriforme</name>
    <dbReference type="NCBI Taxonomy" id="1576369"/>
    <lineage>
        <taxon>Bacteria</taxon>
        <taxon>Pseudomonadati</taxon>
        <taxon>Planctomycetota</taxon>
        <taxon>Planctomycetia</taxon>
        <taxon>Planctomycetales</taxon>
        <taxon>Planctomycetaceae</taxon>
        <taxon>Planctomicrobium</taxon>
    </lineage>
</organism>
<dbReference type="InterPro" id="IPR013656">
    <property type="entry name" value="PAS_4"/>
</dbReference>
<evidence type="ECO:0000256" key="2">
    <source>
        <dbReference type="ARBA" id="ARBA00012438"/>
    </source>
</evidence>
<dbReference type="InterPro" id="IPR003594">
    <property type="entry name" value="HATPase_dom"/>
</dbReference>
<dbReference type="InterPro" id="IPR004358">
    <property type="entry name" value="Sig_transdc_His_kin-like_C"/>
</dbReference>
<feature type="modified residue" description="4-aspartylphosphate" evidence="6">
    <location>
        <position position="944"/>
    </location>
</feature>
<sequence>MSTVSVLIVEDVVDDATLMLAELQRQSGGLVWQRVESAGELRSAMQSRTWDVVLSDYSMPGFDANAALQIVRAGDPDLSFVVVSASVGEVTTIALMQSGANDYLFKGNLKRLSAVVEREVRDTRQRRTHRAALQQVRRLASIVHSSSDGIVGVELDGMITSWNPAAEQISGWTAAEMVGTSLYRITPDHVTALLRQKLDKIRTGKKVESIETTPLRKDGTQLTISLLVSPVFNEDHEVVGAAIVGRDFTEHYRQHSALQQGEARYRTLVEAISEIVWTTPASGEVTDGLPGWCAFTGQSAEDVNGWGWLEAVHPDDRELTQRVWKSAIAAGGIYKVEHRLRRRDGVYRNMAVRGVPVLAEDGAILEWIGVHTDITEQKEVEHSLRSSEERFRTFMDHSPALAWVADVSGRVLYANATYRQSLQLPVSDPVGQSIFGLFPEKIAQIHLQSTLEVAASKRIVEVIEPGIRADGSQGEFLVYKFPVPHNGDNAAVGAMAIDVTERNRAQKALLLRDRAIGATTQGIVITDPSIDGNPIIYVSPGFTRLTGYRADEAVGRNCRFLQGADTDPKSVTRLRKAVRTGEACNVEMVNYKKDGKSFWNELTITPLRDADGLLTNFVGVQTDVTERRRMADQLREAQKMEAIGQLAGGVAHDFNNYLTVINGYSDLLLQRLPPDDPQREMLVQIRRAGEHSAHLTNQLLALGRKQMVAPRIVDVNRIVREGVRMLRGVLGEDIELKVHLASDLWPVWVDPGLLQQVLMNLAVNARDAMLVGGLLTIETSNLQLDEAFVRDHPESQLGKHVLLSVTDTGMGMSAETLLRVFEPFFTTKPPGKGTGLGLSVVHGIVRQAHGHVEIKSSVGHGATVRIYLPSSQHAVDEHDLPIMPIVEVRGIETVLLVEDEPGVRSLSQHILTSHGFQVLTAANGQAALAVAAKYPGRIDLLVTDVVMPELSGGKLAEQLLRQRPEIRVLFTSGYADDAVVRHGVLHELVSFLPKPFTPLALALKVREVLDAPS</sequence>
<gene>
    <name evidence="11" type="ORF">SAMN05421753_12531</name>
</gene>
<dbReference type="Pfam" id="PF00072">
    <property type="entry name" value="Response_reg"/>
    <property type="match status" value="2"/>
</dbReference>
<feature type="domain" description="PAS" evidence="9">
    <location>
        <begin position="531"/>
        <end position="581"/>
    </location>
</feature>
<dbReference type="InterPro" id="IPR005467">
    <property type="entry name" value="His_kinase_dom"/>
</dbReference>
<dbReference type="SMART" id="SM00388">
    <property type="entry name" value="HisKA"/>
    <property type="match status" value="1"/>
</dbReference>
<dbReference type="Gene3D" id="3.30.565.10">
    <property type="entry name" value="Histidine kinase-like ATPase, C-terminal domain"/>
    <property type="match status" value="1"/>
</dbReference>
<dbReference type="EC" id="2.7.13.3" evidence="2"/>
<evidence type="ECO:0000256" key="5">
    <source>
        <dbReference type="ARBA" id="ARBA00022777"/>
    </source>
</evidence>
<dbReference type="InterPro" id="IPR000700">
    <property type="entry name" value="PAS-assoc_C"/>
</dbReference>
<evidence type="ECO:0000313" key="12">
    <source>
        <dbReference type="Proteomes" id="UP000199518"/>
    </source>
</evidence>
<dbReference type="PROSITE" id="PS50109">
    <property type="entry name" value="HIS_KIN"/>
    <property type="match status" value="1"/>
</dbReference>
<feature type="domain" description="PAS" evidence="9">
    <location>
        <begin position="135"/>
        <end position="205"/>
    </location>
</feature>
<feature type="domain" description="Response regulatory" evidence="8">
    <location>
        <begin position="5"/>
        <end position="121"/>
    </location>
</feature>
<evidence type="ECO:0000256" key="1">
    <source>
        <dbReference type="ARBA" id="ARBA00000085"/>
    </source>
</evidence>
<dbReference type="SUPFAM" id="SSF55785">
    <property type="entry name" value="PYP-like sensor domain (PAS domain)"/>
    <property type="match status" value="4"/>
</dbReference>
<dbReference type="PRINTS" id="PR00344">
    <property type="entry name" value="BCTRLSENSOR"/>
</dbReference>
<dbReference type="STRING" id="1576369.SAMN05421753_12531"/>
<dbReference type="InterPro" id="IPR001610">
    <property type="entry name" value="PAC"/>
</dbReference>
<dbReference type="CDD" id="cd00156">
    <property type="entry name" value="REC"/>
    <property type="match status" value="2"/>
</dbReference>
<feature type="domain" description="Histidine kinase" evidence="7">
    <location>
        <begin position="649"/>
        <end position="872"/>
    </location>
</feature>
<evidence type="ECO:0000259" key="8">
    <source>
        <dbReference type="PROSITE" id="PS50110"/>
    </source>
</evidence>
<dbReference type="CDD" id="cd00130">
    <property type="entry name" value="PAS"/>
    <property type="match status" value="4"/>
</dbReference>
<accession>A0A1I3STE9</accession>
<feature type="modified residue" description="4-aspartylphosphate" evidence="6">
    <location>
        <position position="56"/>
    </location>
</feature>
<evidence type="ECO:0000313" key="11">
    <source>
        <dbReference type="EMBL" id="SFJ60687.1"/>
    </source>
</evidence>
<dbReference type="CDD" id="cd00082">
    <property type="entry name" value="HisKA"/>
    <property type="match status" value="1"/>
</dbReference>
<feature type="domain" description="PAS" evidence="9">
    <location>
        <begin position="261"/>
        <end position="331"/>
    </location>
</feature>
<evidence type="ECO:0000259" key="7">
    <source>
        <dbReference type="PROSITE" id="PS50109"/>
    </source>
</evidence>
<dbReference type="SUPFAM" id="SSF47384">
    <property type="entry name" value="Homodimeric domain of signal transducing histidine kinase"/>
    <property type="match status" value="1"/>
</dbReference>
<dbReference type="InterPro" id="IPR036890">
    <property type="entry name" value="HATPase_C_sf"/>
</dbReference>
<dbReference type="PANTHER" id="PTHR43304:SF1">
    <property type="entry name" value="PAC DOMAIN-CONTAINING PROTEIN"/>
    <property type="match status" value="1"/>
</dbReference>
<name>A0A1I3STE9_9PLAN</name>
<evidence type="ECO:0000256" key="4">
    <source>
        <dbReference type="ARBA" id="ARBA00022679"/>
    </source>
</evidence>
<protein>
    <recommendedName>
        <fullName evidence="2">histidine kinase</fullName>
        <ecNumber evidence="2">2.7.13.3</ecNumber>
    </recommendedName>
</protein>
<dbReference type="Gene3D" id="3.30.450.20">
    <property type="entry name" value="PAS domain"/>
    <property type="match status" value="4"/>
</dbReference>
<keyword evidence="5" id="KW-0418">Kinase</keyword>
<feature type="domain" description="PAS" evidence="9">
    <location>
        <begin position="387"/>
        <end position="435"/>
    </location>
</feature>
<dbReference type="InterPro" id="IPR052162">
    <property type="entry name" value="Sensor_kinase/Photoreceptor"/>
</dbReference>
<feature type="domain" description="PAC" evidence="10">
    <location>
        <begin position="584"/>
        <end position="636"/>
    </location>
</feature>
<comment type="catalytic activity">
    <reaction evidence="1">
        <text>ATP + protein L-histidine = ADP + protein N-phospho-L-histidine.</text>
        <dbReference type="EC" id="2.7.13.3"/>
    </reaction>
</comment>